<feature type="compositionally biased region" description="Basic and acidic residues" evidence="1">
    <location>
        <begin position="89"/>
        <end position="103"/>
    </location>
</feature>
<accession>A0AAV8TLW8</accession>
<protein>
    <submittedName>
        <fullName evidence="2">Uncharacterized protein</fullName>
    </submittedName>
</protein>
<sequence length="189" mass="21285">MAINTNSQQLLSFPTSTEPALHDRFDEQEGFDVNYWEFVNQSDADSDNESLVSVEDGFVALYRVRTRTTTPSVKSPEMNEETGSPRTTHSGDDGDDHRHHEQDDVGPIVVFGLDDGFGEQEDEEEEEDGYGYGLDDELVPLSVRGKFGKQRMRKLGKRVFAKMIHSKRNPHLFVKPGCVRGKYGLGMKA</sequence>
<name>A0AAV8TLW8_9ROSI</name>
<organism evidence="2 3">
    <name type="scientific">Erythroxylum novogranatense</name>
    <dbReference type="NCBI Taxonomy" id="1862640"/>
    <lineage>
        <taxon>Eukaryota</taxon>
        <taxon>Viridiplantae</taxon>
        <taxon>Streptophyta</taxon>
        <taxon>Embryophyta</taxon>
        <taxon>Tracheophyta</taxon>
        <taxon>Spermatophyta</taxon>
        <taxon>Magnoliopsida</taxon>
        <taxon>eudicotyledons</taxon>
        <taxon>Gunneridae</taxon>
        <taxon>Pentapetalae</taxon>
        <taxon>rosids</taxon>
        <taxon>fabids</taxon>
        <taxon>Malpighiales</taxon>
        <taxon>Erythroxylaceae</taxon>
        <taxon>Erythroxylum</taxon>
    </lineage>
</organism>
<keyword evidence="3" id="KW-1185">Reference proteome</keyword>
<dbReference type="EMBL" id="JAIWQS010000004">
    <property type="protein sequence ID" value="KAJ8767228.1"/>
    <property type="molecule type" value="Genomic_DNA"/>
</dbReference>
<dbReference type="PANTHER" id="PTHR48213:SF1">
    <property type="entry name" value="PROSTATIC SPERMINE-BINDING-LIKE PROTEIN"/>
    <property type="match status" value="1"/>
</dbReference>
<comment type="caution">
    <text evidence="2">The sequence shown here is derived from an EMBL/GenBank/DDBJ whole genome shotgun (WGS) entry which is preliminary data.</text>
</comment>
<evidence type="ECO:0000256" key="1">
    <source>
        <dbReference type="SAM" id="MobiDB-lite"/>
    </source>
</evidence>
<evidence type="ECO:0000313" key="3">
    <source>
        <dbReference type="Proteomes" id="UP001159364"/>
    </source>
</evidence>
<feature type="region of interest" description="Disordered" evidence="1">
    <location>
        <begin position="69"/>
        <end position="105"/>
    </location>
</feature>
<dbReference type="Proteomes" id="UP001159364">
    <property type="component" value="Linkage Group LG04"/>
</dbReference>
<gene>
    <name evidence="2" type="ORF">K2173_013625</name>
</gene>
<reference evidence="2 3" key="1">
    <citation type="submission" date="2021-09" db="EMBL/GenBank/DDBJ databases">
        <title>Genomic insights and catalytic innovation underlie evolution of tropane alkaloids biosynthesis.</title>
        <authorList>
            <person name="Wang Y.-J."/>
            <person name="Tian T."/>
            <person name="Huang J.-P."/>
            <person name="Huang S.-X."/>
        </authorList>
    </citation>
    <scope>NUCLEOTIDE SEQUENCE [LARGE SCALE GENOMIC DNA]</scope>
    <source>
        <strain evidence="2">KIB-2018</strain>
        <tissue evidence="2">Leaf</tissue>
    </source>
</reference>
<dbReference type="AlphaFoldDB" id="A0AAV8TLW8"/>
<dbReference type="PANTHER" id="PTHR48213">
    <property type="entry name" value="VID27-LIKE PROTEIN"/>
    <property type="match status" value="1"/>
</dbReference>
<proteinExistence type="predicted"/>
<evidence type="ECO:0000313" key="2">
    <source>
        <dbReference type="EMBL" id="KAJ8767228.1"/>
    </source>
</evidence>